<name>A0AAD7BGZ1_9AGAR</name>
<dbReference type="AlphaFoldDB" id="A0AAD7BGZ1"/>
<keyword evidence="2" id="KW-1185">Reference proteome</keyword>
<evidence type="ECO:0000313" key="2">
    <source>
        <dbReference type="Proteomes" id="UP001221142"/>
    </source>
</evidence>
<reference evidence="1" key="1">
    <citation type="submission" date="2023-03" db="EMBL/GenBank/DDBJ databases">
        <title>Massive genome expansion in bonnet fungi (Mycena s.s.) driven by repeated elements and novel gene families across ecological guilds.</title>
        <authorList>
            <consortium name="Lawrence Berkeley National Laboratory"/>
            <person name="Harder C.B."/>
            <person name="Miyauchi S."/>
            <person name="Viragh M."/>
            <person name="Kuo A."/>
            <person name="Thoen E."/>
            <person name="Andreopoulos B."/>
            <person name="Lu D."/>
            <person name="Skrede I."/>
            <person name="Drula E."/>
            <person name="Henrissat B."/>
            <person name="Morin E."/>
            <person name="Kohler A."/>
            <person name="Barry K."/>
            <person name="LaButti K."/>
            <person name="Morin E."/>
            <person name="Salamov A."/>
            <person name="Lipzen A."/>
            <person name="Mereny Z."/>
            <person name="Hegedus B."/>
            <person name="Baldrian P."/>
            <person name="Stursova M."/>
            <person name="Weitz H."/>
            <person name="Taylor A."/>
            <person name="Grigoriev I.V."/>
            <person name="Nagy L.G."/>
            <person name="Martin F."/>
            <person name="Kauserud H."/>
        </authorList>
    </citation>
    <scope>NUCLEOTIDE SEQUENCE</scope>
    <source>
        <strain evidence="1">9284</strain>
    </source>
</reference>
<protein>
    <submittedName>
        <fullName evidence="1">Uncharacterized protein</fullName>
    </submittedName>
</protein>
<dbReference type="EMBL" id="JARKIF010000017">
    <property type="protein sequence ID" value="KAJ7620430.1"/>
    <property type="molecule type" value="Genomic_DNA"/>
</dbReference>
<dbReference type="Proteomes" id="UP001221142">
    <property type="component" value="Unassembled WGS sequence"/>
</dbReference>
<organism evidence="1 2">
    <name type="scientific">Roridomyces roridus</name>
    <dbReference type="NCBI Taxonomy" id="1738132"/>
    <lineage>
        <taxon>Eukaryota</taxon>
        <taxon>Fungi</taxon>
        <taxon>Dikarya</taxon>
        <taxon>Basidiomycota</taxon>
        <taxon>Agaricomycotina</taxon>
        <taxon>Agaricomycetes</taxon>
        <taxon>Agaricomycetidae</taxon>
        <taxon>Agaricales</taxon>
        <taxon>Marasmiineae</taxon>
        <taxon>Mycenaceae</taxon>
        <taxon>Roridomyces</taxon>
    </lineage>
</organism>
<accession>A0AAD7BGZ1</accession>
<sequence>MTSQLTNSDEQATQVATKWLAALSSATEAEVFASLFLPTGWLRDLMCFSWDFTSVAGCERIVEFLSAPSSDSVGKSRFENAKLHNFELDKSILPGKFPVPGNPQLEGVSTAFTFSITAPPATGRGFVRLLPDGEEGQWKASTVLTNIQDLDGHEEPKDGIEGYSYFGTTWEEEFTRKMAEIEIDPTVLIATEIVWGWRSSGRFNFLNR</sequence>
<evidence type="ECO:0000313" key="1">
    <source>
        <dbReference type="EMBL" id="KAJ7620430.1"/>
    </source>
</evidence>
<comment type="caution">
    <text evidence="1">The sequence shown here is derived from an EMBL/GenBank/DDBJ whole genome shotgun (WGS) entry which is preliminary data.</text>
</comment>
<gene>
    <name evidence="1" type="ORF">FB45DRAFT_871459</name>
</gene>
<proteinExistence type="predicted"/>